<dbReference type="InterPro" id="IPR002139">
    <property type="entry name" value="Ribo/fructo_kinase"/>
</dbReference>
<dbReference type="Gene3D" id="3.40.1190.20">
    <property type="match status" value="1"/>
</dbReference>
<organism evidence="8 9">
    <name type="scientific">Planococcus halotolerans</name>
    <dbReference type="NCBI Taxonomy" id="2233542"/>
    <lineage>
        <taxon>Bacteria</taxon>
        <taxon>Bacillati</taxon>
        <taxon>Bacillota</taxon>
        <taxon>Bacilli</taxon>
        <taxon>Bacillales</taxon>
        <taxon>Caryophanaceae</taxon>
        <taxon>Planococcus</taxon>
    </lineage>
</organism>
<sequence length="322" mass="34626">MEKSEVFTFGETMVLFQPEQMLPLEYIHQFPKKIGGAESNVAIGLTRLGHSVTWFSKLGNDPFGRFVLKSIRGEGVDVSTCLLTDEAPTGLLFKEQLSPEDMNVYYYRKGSAASLMQPEELDAGAIAAARILHISGITPALSESALATVMEAIDIAKRNGTTIVFDPNLRLKLWSAEQAKKTFNEIAASADVILPGLDEGQLMTGETDVEAVAQALADGDNEKIIVIKLGDKGAYLHAGEQKTYIEGFPVDRIVDPVGAGDGFAAGVISGLLREEPLEQAVRRANAIGAMVVGVSGDIEGLPTFEAVERFMKPAGANRDVKR</sequence>
<dbReference type="InterPro" id="IPR050306">
    <property type="entry name" value="PfkB_Carbo_kinase"/>
</dbReference>
<evidence type="ECO:0000256" key="2">
    <source>
        <dbReference type="ARBA" id="ARBA00022679"/>
    </source>
</evidence>
<evidence type="ECO:0000256" key="5">
    <source>
        <dbReference type="ARBA" id="ARBA00022840"/>
    </source>
</evidence>
<evidence type="ECO:0000256" key="4">
    <source>
        <dbReference type="ARBA" id="ARBA00022777"/>
    </source>
</evidence>
<dbReference type="Proteomes" id="UP000251002">
    <property type="component" value="Unassembled WGS sequence"/>
</dbReference>
<evidence type="ECO:0000259" key="7">
    <source>
        <dbReference type="Pfam" id="PF00294"/>
    </source>
</evidence>
<keyword evidence="3" id="KW-0547">Nucleotide-binding</keyword>
<comment type="caution">
    <text evidence="8">The sequence shown here is derived from an EMBL/GenBank/DDBJ whole genome shotgun (WGS) entry which is preliminary data.</text>
</comment>
<dbReference type="InterPro" id="IPR029056">
    <property type="entry name" value="Ribokinase-like"/>
</dbReference>
<keyword evidence="2 6" id="KW-0808">Transferase</keyword>
<evidence type="ECO:0000256" key="6">
    <source>
        <dbReference type="RuleBase" id="RU003704"/>
    </source>
</evidence>
<dbReference type="CDD" id="cd01166">
    <property type="entry name" value="KdgK"/>
    <property type="match status" value="1"/>
</dbReference>
<evidence type="ECO:0000313" key="9">
    <source>
        <dbReference type="Proteomes" id="UP000251002"/>
    </source>
</evidence>
<dbReference type="Pfam" id="PF00294">
    <property type="entry name" value="PfkB"/>
    <property type="match status" value="1"/>
</dbReference>
<dbReference type="PANTHER" id="PTHR43085">
    <property type="entry name" value="HEXOKINASE FAMILY MEMBER"/>
    <property type="match status" value="1"/>
</dbReference>
<dbReference type="PRINTS" id="PR00990">
    <property type="entry name" value="RIBOKINASE"/>
</dbReference>
<keyword evidence="5" id="KW-0067">ATP-binding</keyword>
<dbReference type="PROSITE" id="PS00584">
    <property type="entry name" value="PFKB_KINASES_2"/>
    <property type="match status" value="1"/>
</dbReference>
<accession>A0A365L725</accession>
<dbReference type="GO" id="GO:0008865">
    <property type="term" value="F:fructokinase activity"/>
    <property type="evidence" value="ECO:0007669"/>
    <property type="project" value="UniProtKB-ARBA"/>
</dbReference>
<evidence type="ECO:0000313" key="8">
    <source>
        <dbReference type="EMBL" id="RAZ81212.1"/>
    </source>
</evidence>
<dbReference type="EMBL" id="QLZR01000001">
    <property type="protein sequence ID" value="RAZ81212.1"/>
    <property type="molecule type" value="Genomic_DNA"/>
</dbReference>
<evidence type="ECO:0000256" key="1">
    <source>
        <dbReference type="ARBA" id="ARBA00010688"/>
    </source>
</evidence>
<keyword evidence="9" id="KW-1185">Reference proteome</keyword>
<dbReference type="PANTHER" id="PTHR43085:SF1">
    <property type="entry name" value="PSEUDOURIDINE KINASE-RELATED"/>
    <property type="match status" value="1"/>
</dbReference>
<evidence type="ECO:0000256" key="3">
    <source>
        <dbReference type="ARBA" id="ARBA00022741"/>
    </source>
</evidence>
<reference evidence="8 9" key="1">
    <citation type="submission" date="2018-06" db="EMBL/GenBank/DDBJ databases">
        <title>The draft genome sequences of strains SCU63 and S1.</title>
        <authorList>
            <person name="Gan L."/>
        </authorList>
    </citation>
    <scope>NUCLEOTIDE SEQUENCE [LARGE SCALE GENOMIC DNA]</scope>
    <source>
        <strain evidence="8 9">SCU63</strain>
    </source>
</reference>
<feature type="domain" description="Carbohydrate kinase PfkB" evidence="7">
    <location>
        <begin position="5"/>
        <end position="303"/>
    </location>
</feature>
<name>A0A365L725_9BACL</name>
<dbReference type="RefSeq" id="WP_112221635.1">
    <property type="nucleotide sequence ID" value="NZ_CP196859.1"/>
</dbReference>
<protein>
    <submittedName>
        <fullName evidence="8">Sugar kinase</fullName>
    </submittedName>
</protein>
<proteinExistence type="inferred from homology"/>
<dbReference type="InterPro" id="IPR002173">
    <property type="entry name" value="Carboh/pur_kinase_PfkB_CS"/>
</dbReference>
<dbReference type="SUPFAM" id="SSF53613">
    <property type="entry name" value="Ribokinase-like"/>
    <property type="match status" value="1"/>
</dbReference>
<dbReference type="GO" id="GO:0005524">
    <property type="term" value="F:ATP binding"/>
    <property type="evidence" value="ECO:0007669"/>
    <property type="project" value="UniProtKB-KW"/>
</dbReference>
<gene>
    <name evidence="8" type="ORF">DP120_02695</name>
</gene>
<keyword evidence="4 6" id="KW-0418">Kinase</keyword>
<dbReference type="InterPro" id="IPR011611">
    <property type="entry name" value="PfkB_dom"/>
</dbReference>
<comment type="similarity">
    <text evidence="1 6">Belongs to the carbohydrate kinase PfkB family.</text>
</comment>
<dbReference type="GO" id="GO:0006000">
    <property type="term" value="P:fructose metabolic process"/>
    <property type="evidence" value="ECO:0007669"/>
    <property type="project" value="UniProtKB-ARBA"/>
</dbReference>
<dbReference type="AlphaFoldDB" id="A0A365L725"/>